<keyword evidence="2" id="KW-1185">Reference proteome</keyword>
<dbReference type="RefSeq" id="WP_306861757.1">
    <property type="nucleotide sequence ID" value="NZ_JAUSRB010000002.1"/>
</dbReference>
<gene>
    <name evidence="1" type="ORF">J2S55_003459</name>
</gene>
<evidence type="ECO:0000313" key="2">
    <source>
        <dbReference type="Proteomes" id="UP001230426"/>
    </source>
</evidence>
<dbReference type="InterPro" id="IPR032710">
    <property type="entry name" value="NTF2-like_dom_sf"/>
</dbReference>
<dbReference type="Gene3D" id="3.10.450.50">
    <property type="match status" value="1"/>
</dbReference>
<reference evidence="1 2" key="1">
    <citation type="submission" date="2023-07" db="EMBL/GenBank/DDBJ databases">
        <title>Sequencing the genomes of 1000 actinobacteria strains.</title>
        <authorList>
            <person name="Klenk H.-P."/>
        </authorList>
    </citation>
    <scope>NUCLEOTIDE SEQUENCE [LARGE SCALE GENOMIC DNA]</scope>
    <source>
        <strain evidence="1 2">DSM 44109</strain>
    </source>
</reference>
<name>A0ABT9R4N8_9ACTN</name>
<dbReference type="EMBL" id="JAUSRB010000002">
    <property type="protein sequence ID" value="MDP9864193.1"/>
    <property type="molecule type" value="Genomic_DNA"/>
</dbReference>
<accession>A0ABT9R4N8</accession>
<organism evidence="1 2">
    <name type="scientific">Streptosporangium brasiliense</name>
    <dbReference type="NCBI Taxonomy" id="47480"/>
    <lineage>
        <taxon>Bacteria</taxon>
        <taxon>Bacillati</taxon>
        <taxon>Actinomycetota</taxon>
        <taxon>Actinomycetes</taxon>
        <taxon>Streptosporangiales</taxon>
        <taxon>Streptosporangiaceae</taxon>
        <taxon>Streptosporangium</taxon>
    </lineage>
</organism>
<evidence type="ECO:0000313" key="1">
    <source>
        <dbReference type="EMBL" id="MDP9864193.1"/>
    </source>
</evidence>
<comment type="caution">
    <text evidence="1">The sequence shown here is derived from an EMBL/GenBank/DDBJ whole genome shotgun (WGS) entry which is preliminary data.</text>
</comment>
<dbReference type="Proteomes" id="UP001230426">
    <property type="component" value="Unassembled WGS sequence"/>
</dbReference>
<protein>
    <recommendedName>
        <fullName evidence="3">SnoaL-like domain-containing protein</fullName>
    </recommendedName>
</protein>
<sequence length="129" mass="13824">MTPETQTRQIVRGYHEARFRGDVPGAAARLAGAFTFRSPLMSSTDPTGHLAGLAGFLQVVTGVDMISELYGESEATLVYDVHTATPAGTQRTAEHFRLDGGKITSITLIFDATPWQPMRAMVDQAPTGG</sequence>
<dbReference type="SUPFAM" id="SSF54427">
    <property type="entry name" value="NTF2-like"/>
    <property type="match status" value="1"/>
</dbReference>
<proteinExistence type="predicted"/>
<evidence type="ECO:0008006" key="3">
    <source>
        <dbReference type="Google" id="ProtNLM"/>
    </source>
</evidence>